<keyword evidence="1 2" id="KW-0238">DNA-binding</keyword>
<accession>A0ABT0ZWF3</accession>
<keyword evidence="5" id="KW-1185">Reference proteome</keyword>
<sequence length="197" mass="20770">MGNREDLLAGAAQCLRERGWARTTVRDIAAAAGVSHAAIGYHFGSRDALLVAAFVQAMEEWGDEVERAMTAAAADESDDPAVAGWVEMVRSFREQRHLWLASIDAFVQAEHAPELRERLADAQQEGRRGSAAGLVGVPESEVADDVVRSVGSVQMALISGVAMQWLIDPERAPSGADVVSGLRALAAAIGPAPRSGG</sequence>
<evidence type="ECO:0000259" key="3">
    <source>
        <dbReference type="PROSITE" id="PS50977"/>
    </source>
</evidence>
<dbReference type="Pfam" id="PF00440">
    <property type="entry name" value="TetR_N"/>
    <property type="match status" value="1"/>
</dbReference>
<evidence type="ECO:0000313" key="5">
    <source>
        <dbReference type="Proteomes" id="UP001165283"/>
    </source>
</evidence>
<evidence type="ECO:0000256" key="1">
    <source>
        <dbReference type="ARBA" id="ARBA00023125"/>
    </source>
</evidence>
<dbReference type="SUPFAM" id="SSF46689">
    <property type="entry name" value="Homeodomain-like"/>
    <property type="match status" value="1"/>
</dbReference>
<dbReference type="RefSeq" id="WP_252436734.1">
    <property type="nucleotide sequence ID" value="NZ_JAGSOV010000017.1"/>
</dbReference>
<name>A0ABT0ZWF3_9PSEU</name>
<comment type="caution">
    <text evidence="4">The sequence shown here is derived from an EMBL/GenBank/DDBJ whole genome shotgun (WGS) entry which is preliminary data.</text>
</comment>
<evidence type="ECO:0000313" key="4">
    <source>
        <dbReference type="EMBL" id="MCO1654989.1"/>
    </source>
</evidence>
<dbReference type="EMBL" id="JAGSOV010000017">
    <property type="protein sequence ID" value="MCO1654989.1"/>
    <property type="molecule type" value="Genomic_DNA"/>
</dbReference>
<organism evidence="4 5">
    <name type="scientific">Pseudonocardia humida</name>
    <dbReference type="NCBI Taxonomy" id="2800819"/>
    <lineage>
        <taxon>Bacteria</taxon>
        <taxon>Bacillati</taxon>
        <taxon>Actinomycetota</taxon>
        <taxon>Actinomycetes</taxon>
        <taxon>Pseudonocardiales</taxon>
        <taxon>Pseudonocardiaceae</taxon>
        <taxon>Pseudonocardia</taxon>
    </lineage>
</organism>
<dbReference type="PANTHER" id="PTHR30055">
    <property type="entry name" value="HTH-TYPE TRANSCRIPTIONAL REGULATOR RUTR"/>
    <property type="match status" value="1"/>
</dbReference>
<feature type="domain" description="HTH tetR-type" evidence="3">
    <location>
        <begin position="1"/>
        <end position="61"/>
    </location>
</feature>
<gene>
    <name evidence="4" type="ORF">KDL28_07940</name>
</gene>
<proteinExistence type="predicted"/>
<dbReference type="InterPro" id="IPR050109">
    <property type="entry name" value="HTH-type_TetR-like_transc_reg"/>
</dbReference>
<feature type="DNA-binding region" description="H-T-H motif" evidence="2">
    <location>
        <begin position="24"/>
        <end position="43"/>
    </location>
</feature>
<dbReference type="PROSITE" id="PS50977">
    <property type="entry name" value="HTH_TETR_2"/>
    <property type="match status" value="1"/>
</dbReference>
<dbReference type="InterPro" id="IPR001647">
    <property type="entry name" value="HTH_TetR"/>
</dbReference>
<evidence type="ECO:0000256" key="2">
    <source>
        <dbReference type="PROSITE-ProRule" id="PRU00335"/>
    </source>
</evidence>
<dbReference type="Gene3D" id="1.10.357.10">
    <property type="entry name" value="Tetracycline Repressor, domain 2"/>
    <property type="match status" value="1"/>
</dbReference>
<dbReference type="InterPro" id="IPR009057">
    <property type="entry name" value="Homeodomain-like_sf"/>
</dbReference>
<dbReference type="PANTHER" id="PTHR30055:SF219">
    <property type="entry name" value="TRANSCRIPTIONAL REGULATORY PROTEIN"/>
    <property type="match status" value="1"/>
</dbReference>
<dbReference type="InterPro" id="IPR041583">
    <property type="entry name" value="TetR_C_31"/>
</dbReference>
<protein>
    <submittedName>
        <fullName evidence="4">TetR/AcrR family transcriptional regulator</fullName>
    </submittedName>
</protein>
<dbReference type="PRINTS" id="PR00455">
    <property type="entry name" value="HTHTETR"/>
</dbReference>
<dbReference type="Proteomes" id="UP001165283">
    <property type="component" value="Unassembled WGS sequence"/>
</dbReference>
<reference evidence="4" key="1">
    <citation type="submission" date="2021-04" db="EMBL/GenBank/DDBJ databases">
        <title>Pseudonocardia sp. nov., isolated from sandy soil of mangrove forest.</title>
        <authorList>
            <person name="Zan Z."/>
            <person name="Huang R."/>
            <person name="Liu W."/>
        </authorList>
    </citation>
    <scope>NUCLEOTIDE SEQUENCE</scope>
    <source>
        <strain evidence="4">S2-4</strain>
    </source>
</reference>
<dbReference type="Pfam" id="PF17940">
    <property type="entry name" value="TetR_C_31"/>
    <property type="match status" value="1"/>
</dbReference>